<dbReference type="PRINTS" id="PR00413">
    <property type="entry name" value="HADHALOGNASE"/>
</dbReference>
<reference evidence="2" key="1">
    <citation type="submission" date="2023-07" db="EMBL/GenBank/DDBJ databases">
        <title>30 novel species of actinomycetes from the DSMZ collection.</title>
        <authorList>
            <person name="Nouioui I."/>
        </authorList>
    </citation>
    <scope>NUCLEOTIDE SEQUENCE [LARGE SCALE GENOMIC DNA]</scope>
    <source>
        <strain evidence="2">DSM 44399</strain>
    </source>
</reference>
<gene>
    <name evidence="1" type="ORF">RM423_15690</name>
</gene>
<dbReference type="InterPro" id="IPR036412">
    <property type="entry name" value="HAD-like_sf"/>
</dbReference>
<dbReference type="InterPro" id="IPR023214">
    <property type="entry name" value="HAD_sf"/>
</dbReference>
<organism evidence="1 2">
    <name type="scientific">Jatrophihabitans lederbergiae</name>
    <dbReference type="NCBI Taxonomy" id="3075547"/>
    <lineage>
        <taxon>Bacteria</taxon>
        <taxon>Bacillati</taxon>
        <taxon>Actinomycetota</taxon>
        <taxon>Actinomycetes</taxon>
        <taxon>Jatrophihabitantales</taxon>
        <taxon>Jatrophihabitantaceae</taxon>
        <taxon>Jatrophihabitans</taxon>
    </lineage>
</organism>
<proteinExistence type="predicted"/>
<dbReference type="EMBL" id="JAVREH010000023">
    <property type="protein sequence ID" value="MDT0262838.1"/>
    <property type="molecule type" value="Genomic_DNA"/>
</dbReference>
<sequence length="236" mass="24448">MSPSTTGIGSQVGRLQAVLWDMDGTLVDTEPSWIAAEYRLVESFGGTWSDEHAHALVGNALPVSAAYLREHGGVGLPLDEIVRRLLVEVVADARVHTSWRPGVHRLLAELRQAGVPCAMVTMSYRSLADAIADQLPPGTFSAVVTGDQVSNGKPDPEAYLRAAELLGVDPGGCVAIEDSPTGVTSAEAAGCVVIAVPNQVPIPAAPTRTIIPDLAAVSVADLVELVELVGTVSSGG</sequence>
<dbReference type="SFLD" id="SFLDS00003">
    <property type="entry name" value="Haloacid_Dehalogenase"/>
    <property type="match status" value="1"/>
</dbReference>
<dbReference type="NCBIfam" id="TIGR01509">
    <property type="entry name" value="HAD-SF-IA-v3"/>
    <property type="match status" value="1"/>
</dbReference>
<dbReference type="Gene3D" id="3.40.50.1000">
    <property type="entry name" value="HAD superfamily/HAD-like"/>
    <property type="match status" value="1"/>
</dbReference>
<dbReference type="PANTHER" id="PTHR18901:SF38">
    <property type="entry name" value="PSEUDOURIDINE-5'-PHOSPHATASE"/>
    <property type="match status" value="1"/>
</dbReference>
<protein>
    <submittedName>
        <fullName evidence="1">HAD family phosphatase</fullName>
    </submittedName>
</protein>
<name>A0ABU2JF20_9ACTN</name>
<dbReference type="SFLD" id="SFLDG01129">
    <property type="entry name" value="C1.5:_HAD__Beta-PGM__Phosphata"/>
    <property type="match status" value="1"/>
</dbReference>
<evidence type="ECO:0000313" key="2">
    <source>
        <dbReference type="Proteomes" id="UP001183176"/>
    </source>
</evidence>
<dbReference type="Gene3D" id="1.10.150.240">
    <property type="entry name" value="Putative phosphatase, domain 2"/>
    <property type="match status" value="1"/>
</dbReference>
<dbReference type="SUPFAM" id="SSF56784">
    <property type="entry name" value="HAD-like"/>
    <property type="match status" value="1"/>
</dbReference>
<accession>A0ABU2JF20</accession>
<dbReference type="PANTHER" id="PTHR18901">
    <property type="entry name" value="2-DEOXYGLUCOSE-6-PHOSPHATE PHOSPHATASE 2"/>
    <property type="match status" value="1"/>
</dbReference>
<dbReference type="Proteomes" id="UP001183176">
    <property type="component" value="Unassembled WGS sequence"/>
</dbReference>
<keyword evidence="2" id="KW-1185">Reference proteome</keyword>
<dbReference type="InterPro" id="IPR006439">
    <property type="entry name" value="HAD-SF_hydro_IA"/>
</dbReference>
<dbReference type="Pfam" id="PF00702">
    <property type="entry name" value="Hydrolase"/>
    <property type="match status" value="1"/>
</dbReference>
<comment type="caution">
    <text evidence="1">The sequence shown here is derived from an EMBL/GenBank/DDBJ whole genome shotgun (WGS) entry which is preliminary data.</text>
</comment>
<dbReference type="InterPro" id="IPR023198">
    <property type="entry name" value="PGP-like_dom2"/>
</dbReference>
<evidence type="ECO:0000313" key="1">
    <source>
        <dbReference type="EMBL" id="MDT0262838.1"/>
    </source>
</evidence>
<dbReference type="CDD" id="cd07505">
    <property type="entry name" value="HAD_BPGM-like"/>
    <property type="match status" value="1"/>
</dbReference>
<dbReference type="RefSeq" id="WP_311423985.1">
    <property type="nucleotide sequence ID" value="NZ_JAVREH010000023.1"/>
</dbReference>